<dbReference type="SUPFAM" id="SSF55729">
    <property type="entry name" value="Acyl-CoA N-acyltransferases (Nat)"/>
    <property type="match status" value="1"/>
</dbReference>
<comment type="caution">
    <text evidence="1">The sequence shown here is derived from an EMBL/GenBank/DDBJ whole genome shotgun (WGS) entry which is preliminary data.</text>
</comment>
<accession>A0ABU7X8L1</accession>
<dbReference type="EMBL" id="JAVFKM010000041">
    <property type="protein sequence ID" value="MEF3119300.1"/>
    <property type="molecule type" value="Genomic_DNA"/>
</dbReference>
<dbReference type="Proteomes" id="UP001348265">
    <property type="component" value="Unassembled WGS sequence"/>
</dbReference>
<sequence>MTGIPMPHVTDLLKAEIEVNWPTDARGRFQGPHHLVLAVSADGRHQVPAAAAHLPDALAADLLAAVTPRPTPAGPGSPPPALPRVQRLLETALGPVHITTGPSYLIHPDRIRHTPTAPVVRSDTTDPAAIESLRTANPGNWGTDEWHDLLDGKLGPWAMALDPAAPPPAAGHPAHVVSLCHTPCWTVHGAEAGAWTRPGHRGRGHAATTTAAWSRLQAPTGRHLFYSTSATNHSSRNVAARLGLRPLGHLWKVAPLPDAAP</sequence>
<dbReference type="RefSeq" id="WP_331790102.1">
    <property type="nucleotide sequence ID" value="NZ_JAVFKM010000041.1"/>
</dbReference>
<reference evidence="1 2" key="1">
    <citation type="submission" date="2023-08" db="EMBL/GenBank/DDBJ databases">
        <authorList>
            <person name="Sharma P."/>
            <person name="Verma V."/>
            <person name="Mohan M.K."/>
            <person name="Dubey A.K."/>
        </authorList>
    </citation>
    <scope>NUCLEOTIDE SEQUENCE [LARGE SCALE GENOMIC DNA]</scope>
    <source>
        <strain evidence="1 2">ADP4</strain>
    </source>
</reference>
<evidence type="ECO:0000313" key="2">
    <source>
        <dbReference type="Proteomes" id="UP001348265"/>
    </source>
</evidence>
<protein>
    <submittedName>
        <fullName evidence="1">GNAT family N-acetyltransferase</fullName>
    </submittedName>
</protein>
<proteinExistence type="predicted"/>
<organism evidence="1 2">
    <name type="scientific">Streptomyces chrestomyceticus</name>
    <dbReference type="NCBI Taxonomy" id="68185"/>
    <lineage>
        <taxon>Bacteria</taxon>
        <taxon>Bacillati</taxon>
        <taxon>Actinomycetota</taxon>
        <taxon>Actinomycetes</taxon>
        <taxon>Kitasatosporales</taxon>
        <taxon>Streptomycetaceae</taxon>
        <taxon>Streptomyces</taxon>
    </lineage>
</organism>
<evidence type="ECO:0000313" key="1">
    <source>
        <dbReference type="EMBL" id="MEF3119300.1"/>
    </source>
</evidence>
<gene>
    <name evidence="1" type="ORF">RB636_39790</name>
</gene>
<keyword evidence="2" id="KW-1185">Reference proteome</keyword>
<name>A0ABU7X8L1_9ACTN</name>
<dbReference type="Gene3D" id="3.40.630.30">
    <property type="match status" value="1"/>
</dbReference>
<dbReference type="InterPro" id="IPR016181">
    <property type="entry name" value="Acyl_CoA_acyltransferase"/>
</dbReference>